<dbReference type="EMBL" id="PEBX01000010">
    <property type="protein sequence ID" value="PTQ57253.1"/>
    <property type="molecule type" value="Genomic_DNA"/>
</dbReference>
<comment type="similarity">
    <text evidence="1">Belongs to the sigma-70 factor family. ECF subfamily.</text>
</comment>
<dbReference type="GO" id="GO:0016987">
    <property type="term" value="F:sigma factor activity"/>
    <property type="evidence" value="ECO:0007669"/>
    <property type="project" value="UniProtKB-KW"/>
</dbReference>
<feature type="domain" description="RNA polymerase sigma-70 region 2" evidence="5">
    <location>
        <begin position="22"/>
        <end position="90"/>
    </location>
</feature>
<organism evidence="7 8">
    <name type="scientific">Candidatus Carbonibacillus altaicus</name>
    <dbReference type="NCBI Taxonomy" id="2163959"/>
    <lineage>
        <taxon>Bacteria</taxon>
        <taxon>Bacillati</taxon>
        <taxon>Bacillota</taxon>
        <taxon>Bacilli</taxon>
        <taxon>Bacillales</taxon>
        <taxon>Candidatus Carbonibacillus</taxon>
    </lineage>
</organism>
<sequence length="194" mass="23119">MHVYMHLGEKVDMLSELEFKKIYAEYAPTILKMTHQWLGDLQAAEDVTHDVFLAFLEHPERYDPKKAALRTYLMAMARYKAIDYMRRKSREMTRDFWRTRSDVAKEIADRFEEKVERELLKDALWQELTQALENLRTLERDVIIGHYVQGESHRLLAERLNRPLGTVKTSLLQGLTRLRRHFLKARWQGDELDG</sequence>
<dbReference type="InterPro" id="IPR013324">
    <property type="entry name" value="RNA_pol_sigma_r3/r4-like"/>
</dbReference>
<proteinExistence type="inferred from homology"/>
<evidence type="ECO:0000256" key="1">
    <source>
        <dbReference type="ARBA" id="ARBA00010641"/>
    </source>
</evidence>
<dbReference type="Gene3D" id="1.10.1740.10">
    <property type="match status" value="1"/>
</dbReference>
<reference evidence="8" key="1">
    <citation type="journal article" date="2018" name="Sci. Rep.">
        <title>Lignite coal burning seam in the remote Altai Mountains harbors a hydrogen-driven thermophilic microbial community.</title>
        <authorList>
            <person name="Kadnikov V.V."/>
            <person name="Mardanov A.V."/>
            <person name="Ivasenko D.A."/>
            <person name="Antsiferov D.V."/>
            <person name="Beletsky A.V."/>
            <person name="Karnachuk O.V."/>
            <person name="Ravin N.V."/>
        </authorList>
    </citation>
    <scope>NUCLEOTIDE SEQUENCE [LARGE SCALE GENOMIC DNA]</scope>
</reference>
<dbReference type="Proteomes" id="UP000244338">
    <property type="component" value="Unassembled WGS sequence"/>
</dbReference>
<evidence type="ECO:0000259" key="5">
    <source>
        <dbReference type="Pfam" id="PF04542"/>
    </source>
</evidence>
<name>A0A2R6Y3K8_9BACL</name>
<evidence type="ECO:0000256" key="2">
    <source>
        <dbReference type="ARBA" id="ARBA00023015"/>
    </source>
</evidence>
<comment type="caution">
    <text evidence="7">The sequence shown here is derived from an EMBL/GenBank/DDBJ whole genome shotgun (WGS) entry which is preliminary data.</text>
</comment>
<keyword evidence="2" id="KW-0805">Transcription regulation</keyword>
<dbReference type="InterPro" id="IPR013325">
    <property type="entry name" value="RNA_pol_sigma_r2"/>
</dbReference>
<evidence type="ECO:0000259" key="6">
    <source>
        <dbReference type="Pfam" id="PF08281"/>
    </source>
</evidence>
<gene>
    <name evidence="7" type="ORF">BSOLF_2018</name>
</gene>
<dbReference type="Gene3D" id="1.10.10.10">
    <property type="entry name" value="Winged helix-like DNA-binding domain superfamily/Winged helix DNA-binding domain"/>
    <property type="match status" value="1"/>
</dbReference>
<dbReference type="PANTHER" id="PTHR43133">
    <property type="entry name" value="RNA POLYMERASE ECF-TYPE SIGMA FACTO"/>
    <property type="match status" value="1"/>
</dbReference>
<evidence type="ECO:0000256" key="4">
    <source>
        <dbReference type="ARBA" id="ARBA00023163"/>
    </source>
</evidence>
<dbReference type="Pfam" id="PF08281">
    <property type="entry name" value="Sigma70_r4_2"/>
    <property type="match status" value="1"/>
</dbReference>
<keyword evidence="4" id="KW-0804">Transcription</keyword>
<feature type="domain" description="RNA polymerase sigma factor 70 region 4 type 2" evidence="6">
    <location>
        <begin position="126"/>
        <end position="178"/>
    </location>
</feature>
<dbReference type="InterPro" id="IPR007627">
    <property type="entry name" value="RNA_pol_sigma70_r2"/>
</dbReference>
<dbReference type="SUPFAM" id="SSF88659">
    <property type="entry name" value="Sigma3 and sigma4 domains of RNA polymerase sigma factors"/>
    <property type="match status" value="1"/>
</dbReference>
<keyword evidence="3" id="KW-0731">Sigma factor</keyword>
<evidence type="ECO:0000313" key="7">
    <source>
        <dbReference type="EMBL" id="PTQ57253.1"/>
    </source>
</evidence>
<dbReference type="Pfam" id="PF04542">
    <property type="entry name" value="Sigma70_r2"/>
    <property type="match status" value="1"/>
</dbReference>
<dbReference type="InterPro" id="IPR039425">
    <property type="entry name" value="RNA_pol_sigma-70-like"/>
</dbReference>
<dbReference type="GO" id="GO:0003677">
    <property type="term" value="F:DNA binding"/>
    <property type="evidence" value="ECO:0007669"/>
    <property type="project" value="InterPro"/>
</dbReference>
<dbReference type="SUPFAM" id="SSF88946">
    <property type="entry name" value="Sigma2 domain of RNA polymerase sigma factors"/>
    <property type="match status" value="1"/>
</dbReference>
<dbReference type="InterPro" id="IPR036388">
    <property type="entry name" value="WH-like_DNA-bd_sf"/>
</dbReference>
<dbReference type="NCBIfam" id="TIGR02937">
    <property type="entry name" value="sigma70-ECF"/>
    <property type="match status" value="1"/>
</dbReference>
<dbReference type="PANTHER" id="PTHR43133:SF62">
    <property type="entry name" value="RNA POLYMERASE SIGMA FACTOR SIGZ"/>
    <property type="match status" value="1"/>
</dbReference>
<dbReference type="AlphaFoldDB" id="A0A2R6Y3K8"/>
<evidence type="ECO:0000313" key="8">
    <source>
        <dbReference type="Proteomes" id="UP000244338"/>
    </source>
</evidence>
<evidence type="ECO:0000256" key="3">
    <source>
        <dbReference type="ARBA" id="ARBA00023082"/>
    </source>
</evidence>
<dbReference type="InterPro" id="IPR014284">
    <property type="entry name" value="RNA_pol_sigma-70_dom"/>
</dbReference>
<dbReference type="GO" id="GO:0006352">
    <property type="term" value="P:DNA-templated transcription initiation"/>
    <property type="evidence" value="ECO:0007669"/>
    <property type="project" value="InterPro"/>
</dbReference>
<accession>A0A2R6Y3K8</accession>
<dbReference type="InterPro" id="IPR013249">
    <property type="entry name" value="RNA_pol_sigma70_r4_t2"/>
</dbReference>
<protein>
    <submittedName>
        <fullName evidence="7">RNA polymerase sigma-70 factor</fullName>
    </submittedName>
</protein>